<dbReference type="InterPro" id="IPR035958">
    <property type="entry name" value="SecB-like_sf"/>
</dbReference>
<dbReference type="AlphaFoldDB" id="A0A6P1NMG1"/>
<name>A0A6P1NMG1_9MICC</name>
<dbReference type="Gene3D" id="3.10.420.10">
    <property type="entry name" value="SecB-like"/>
    <property type="match status" value="1"/>
</dbReference>
<evidence type="ECO:0008006" key="3">
    <source>
        <dbReference type="Google" id="ProtNLM"/>
    </source>
</evidence>
<dbReference type="KEGG" id="psey:GU243_08225"/>
<keyword evidence="2" id="KW-1185">Reference proteome</keyword>
<dbReference type="Proteomes" id="UP000464186">
    <property type="component" value="Chromosome"/>
</dbReference>
<accession>A0A6P1NMG1</accession>
<sequence length="148" mass="16187">MSTTNSQESIIEVQAIVLEGIKFERGFAFETGDDGQASLGMNLEQPTETQNFRSTRCTVELKDANENVIVSIETKFRSEFDIRGDGDAKGIDSYLSSLAMRVTYPYHRQLIATLTAQSGLPGMTIPLISDAQLEAIAKESKESSAMQG</sequence>
<protein>
    <recommendedName>
        <fullName evidence="3">Preprotein translocase subunit SecB</fullName>
    </recommendedName>
</protein>
<organism evidence="1 2">
    <name type="scientific">Pseudarthrobacter psychrotolerans</name>
    <dbReference type="NCBI Taxonomy" id="2697569"/>
    <lineage>
        <taxon>Bacteria</taxon>
        <taxon>Bacillati</taxon>
        <taxon>Actinomycetota</taxon>
        <taxon>Actinomycetes</taxon>
        <taxon>Micrococcales</taxon>
        <taxon>Micrococcaceae</taxon>
        <taxon>Pseudarthrobacter</taxon>
    </lineage>
</organism>
<proteinExistence type="predicted"/>
<dbReference type="SUPFAM" id="SSF54611">
    <property type="entry name" value="SecB-like"/>
    <property type="match status" value="1"/>
</dbReference>
<evidence type="ECO:0000313" key="1">
    <source>
        <dbReference type="EMBL" id="QHK19714.1"/>
    </source>
</evidence>
<evidence type="ECO:0000313" key="2">
    <source>
        <dbReference type="Proteomes" id="UP000464186"/>
    </source>
</evidence>
<reference evidence="1 2" key="1">
    <citation type="submission" date="2020-01" db="EMBL/GenBank/DDBJ databases">
        <title>Pseudarthrobacter psychrotolerans sp. nov., isolated from antarctic soil.</title>
        <authorList>
            <person name="Shin Y."/>
            <person name="Park W."/>
        </authorList>
    </citation>
    <scope>NUCLEOTIDE SEQUENCE [LARGE SCALE GENOMIC DNA]</scope>
    <source>
        <strain evidence="1 2">YJ56</strain>
    </source>
</reference>
<gene>
    <name evidence="1" type="ORF">GU243_08225</name>
</gene>
<dbReference type="EMBL" id="CP047898">
    <property type="protein sequence ID" value="QHK19714.1"/>
    <property type="molecule type" value="Genomic_DNA"/>
</dbReference>